<name>A0A564W9Y0_9PROT</name>
<dbReference type="EMBL" id="UXAT02000002">
    <property type="protein sequence ID" value="VUX45264.1"/>
    <property type="molecule type" value="Genomic_DNA"/>
</dbReference>
<protein>
    <submittedName>
        <fullName evidence="1">Uncharacterized protein</fullName>
    </submittedName>
</protein>
<evidence type="ECO:0000313" key="1">
    <source>
        <dbReference type="EMBL" id="VUX45264.1"/>
    </source>
</evidence>
<organism evidence="1 2">
    <name type="scientific">Candidatus Defluviicoccus seviourii</name>
    <dbReference type="NCBI Taxonomy" id="2565273"/>
    <lineage>
        <taxon>Bacteria</taxon>
        <taxon>Pseudomonadati</taxon>
        <taxon>Pseudomonadota</taxon>
        <taxon>Alphaproteobacteria</taxon>
        <taxon>Rhodospirillales</taxon>
        <taxon>Rhodospirillaceae</taxon>
        <taxon>Defluviicoccus</taxon>
    </lineage>
</organism>
<dbReference type="Proteomes" id="UP000326641">
    <property type="component" value="Unassembled WGS sequence"/>
</dbReference>
<proteinExistence type="predicted"/>
<reference evidence="1" key="1">
    <citation type="submission" date="2018-11" db="EMBL/GenBank/DDBJ databases">
        <authorList>
            <person name="Onetto C."/>
        </authorList>
    </citation>
    <scope>NUCLEOTIDE SEQUENCE [LARGE SCALE GENOMIC DNA]</scope>
</reference>
<dbReference type="AlphaFoldDB" id="A0A564W9Y0"/>
<gene>
    <name evidence="1" type="ORF">DF3PA_100112</name>
</gene>
<evidence type="ECO:0000313" key="2">
    <source>
        <dbReference type="Proteomes" id="UP000326641"/>
    </source>
</evidence>
<keyword evidence="2" id="KW-1185">Reference proteome</keyword>
<comment type="caution">
    <text evidence="1">The sequence shown here is derived from an EMBL/GenBank/DDBJ whole genome shotgun (WGS) entry which is preliminary data.</text>
</comment>
<accession>A0A564W9Y0</accession>
<sequence length="35" mass="4162">MRYDIPYLVRGLHNGFILGLRGMNVDIEPLRKKLY</sequence>